<dbReference type="PROSITE" id="PS50297">
    <property type="entry name" value="ANK_REP_REGION"/>
    <property type="match status" value="2"/>
</dbReference>
<feature type="domain" description="Nephrocystin 3-like N-terminal" evidence="6">
    <location>
        <begin position="217"/>
        <end position="380"/>
    </location>
</feature>
<feature type="coiled-coil region" evidence="3">
    <location>
        <begin position="38"/>
        <end position="68"/>
    </location>
</feature>
<dbReference type="Gene3D" id="3.40.50.300">
    <property type="entry name" value="P-loop containing nucleotide triphosphate hydrolases"/>
    <property type="match status" value="1"/>
</dbReference>
<dbReference type="InterPro" id="IPR036770">
    <property type="entry name" value="Ankyrin_rpt-contain_sf"/>
</dbReference>
<feature type="repeat" description="ANK" evidence="2">
    <location>
        <begin position="682"/>
        <end position="714"/>
    </location>
</feature>
<keyword evidence="8" id="KW-1185">Reference proteome</keyword>
<dbReference type="OrthoDB" id="1577640at2759"/>
<dbReference type="Pfam" id="PF24883">
    <property type="entry name" value="NPHP3_N"/>
    <property type="match status" value="1"/>
</dbReference>
<keyword evidence="3" id="KW-0175">Coiled coil</keyword>
<protein>
    <recommendedName>
        <fullName evidence="9">NACHT domain-containing protein</fullName>
    </recommendedName>
</protein>
<dbReference type="Pfam" id="PF22939">
    <property type="entry name" value="WHD_GPIID"/>
    <property type="match status" value="1"/>
</dbReference>
<dbReference type="InterPro" id="IPR031348">
    <property type="entry name" value="PigL_N"/>
</dbReference>
<evidence type="ECO:0000259" key="4">
    <source>
        <dbReference type="Pfam" id="PF17111"/>
    </source>
</evidence>
<feature type="repeat" description="ANK" evidence="2">
    <location>
        <begin position="716"/>
        <end position="748"/>
    </location>
</feature>
<evidence type="ECO:0000259" key="5">
    <source>
        <dbReference type="Pfam" id="PF22939"/>
    </source>
</evidence>
<dbReference type="InterPro" id="IPR056884">
    <property type="entry name" value="NPHP3-like_N"/>
</dbReference>
<dbReference type="PANTHER" id="PTHR10039">
    <property type="entry name" value="AMELOGENIN"/>
    <property type="match status" value="1"/>
</dbReference>
<sequence length="847" mass="94988">MDPLTITTGIITTLQAISAVISVCYNFKAALTNAPWSLTRIIGELKSLRNVLETLEDLVQRLNTHEDVKKISMITSLLEGDEGPFASCVRELKSLEDKIKSFSHVGSAGSMRKAAMQSLRWELKDKDTKQYLESIERYKTTLLLALNIDQSARLLHVHSIAASLQETTHNMESTMKAMEQFHIDSKLDDERQAILEWLSPLDSSENHEEATSTHLSGTSSWFIKSTEFSDWNQPGKRFLWVSGFAGSGKTILFSDVVKRLVQTSGRADNRFGIAYFYCDFTKSQCQTAENVVGSLVAQLCLQFLCPNELHHAFTESTVSGRKRRPNLDILYRALCQFSEKYNVIILLDALDECEQRSSILTLLRKLNAEKASLKILVTSRVEAEIEDAFEDLPRLRLEDHQMEMKQDIEAYITKRLENDANLKRLSLAVRREVQDALVQKSAGMFRWAQCQLDDLSHVRTIRAIQKRLEQLPEGLNDTYENMLRRIHKDDVEILRRVLMWITFSVTPLTLDELREAIAIDLDAKTLIDIEQDRLPDPKDILAIGGSLVSVSESGHVRLAHLSVKDYLLSMQIKTNREIGLFALEPDQAYQELATGSLAYLTLDSFATGPSDSIEDWQYRRENHPLLHHVTKAWPYYYRSAEQTEDLKEIVQRILAPRPSKLFMSWIQILNSHWIKGWNEYPRHATPLYYAASFGLESDAGRLLKAGAEVNAAGSRFGGTALHGAVLREHLSIMKMLINAGADVSQADFNKITPLHTAARIGNAAVISLLLERGASTSAVDSLGETPCDWAVQAKQPALERLIRGECCGSISGSDKGTVLNFYMRPSASFPALAVAQGLGASSSVAKL</sequence>
<accession>A0A9W4USE7</accession>
<gene>
    <name evidence="7" type="ORF">PDIGIT_LOCUS13066</name>
</gene>
<reference evidence="7" key="1">
    <citation type="submission" date="2023-01" db="EMBL/GenBank/DDBJ databases">
        <authorList>
            <person name="Van Ghelder C."/>
            <person name="Rancurel C."/>
        </authorList>
    </citation>
    <scope>NUCLEOTIDE SEQUENCE</scope>
    <source>
        <strain evidence="7">CNCM I-4278</strain>
    </source>
</reference>
<dbReference type="PROSITE" id="PS50088">
    <property type="entry name" value="ANK_REPEAT"/>
    <property type="match status" value="3"/>
</dbReference>
<evidence type="ECO:0008006" key="9">
    <source>
        <dbReference type="Google" id="ProtNLM"/>
    </source>
</evidence>
<dbReference type="InterPro" id="IPR002110">
    <property type="entry name" value="Ankyrin_rpt"/>
</dbReference>
<dbReference type="Proteomes" id="UP001152607">
    <property type="component" value="Unassembled WGS sequence"/>
</dbReference>
<keyword evidence="2" id="KW-0040">ANK repeat</keyword>
<keyword evidence="1" id="KW-0677">Repeat</keyword>
<feature type="domain" description="GPI inositol-deacylase winged helix" evidence="5">
    <location>
        <begin position="494"/>
        <end position="572"/>
    </location>
</feature>
<evidence type="ECO:0000259" key="6">
    <source>
        <dbReference type="Pfam" id="PF24883"/>
    </source>
</evidence>
<proteinExistence type="predicted"/>
<feature type="repeat" description="ANK" evidence="2">
    <location>
        <begin position="749"/>
        <end position="781"/>
    </location>
</feature>
<organism evidence="7 8">
    <name type="scientific">Periconia digitata</name>
    <dbReference type="NCBI Taxonomy" id="1303443"/>
    <lineage>
        <taxon>Eukaryota</taxon>
        <taxon>Fungi</taxon>
        <taxon>Dikarya</taxon>
        <taxon>Ascomycota</taxon>
        <taxon>Pezizomycotina</taxon>
        <taxon>Dothideomycetes</taxon>
        <taxon>Pleosporomycetidae</taxon>
        <taxon>Pleosporales</taxon>
        <taxon>Massarineae</taxon>
        <taxon>Periconiaceae</taxon>
        <taxon>Periconia</taxon>
    </lineage>
</organism>
<evidence type="ECO:0000313" key="8">
    <source>
        <dbReference type="Proteomes" id="UP001152607"/>
    </source>
</evidence>
<evidence type="ECO:0000313" key="7">
    <source>
        <dbReference type="EMBL" id="CAI6339902.1"/>
    </source>
</evidence>
<dbReference type="InterPro" id="IPR027417">
    <property type="entry name" value="P-loop_NTPase"/>
</dbReference>
<dbReference type="Pfam" id="PF12796">
    <property type="entry name" value="Ank_2"/>
    <property type="match status" value="1"/>
</dbReference>
<evidence type="ECO:0000256" key="1">
    <source>
        <dbReference type="ARBA" id="ARBA00022737"/>
    </source>
</evidence>
<dbReference type="Gene3D" id="1.25.40.20">
    <property type="entry name" value="Ankyrin repeat-containing domain"/>
    <property type="match status" value="1"/>
</dbReference>
<dbReference type="AlphaFoldDB" id="A0A9W4USE7"/>
<evidence type="ECO:0000256" key="3">
    <source>
        <dbReference type="SAM" id="Coils"/>
    </source>
</evidence>
<dbReference type="EMBL" id="CAOQHR010000009">
    <property type="protein sequence ID" value="CAI6339902.1"/>
    <property type="molecule type" value="Genomic_DNA"/>
</dbReference>
<dbReference type="SMART" id="SM00248">
    <property type="entry name" value="ANK"/>
    <property type="match status" value="3"/>
</dbReference>
<dbReference type="InterPro" id="IPR054471">
    <property type="entry name" value="GPIID_WHD"/>
</dbReference>
<evidence type="ECO:0000256" key="2">
    <source>
        <dbReference type="PROSITE-ProRule" id="PRU00023"/>
    </source>
</evidence>
<dbReference type="SUPFAM" id="SSF52540">
    <property type="entry name" value="P-loop containing nucleoside triphosphate hydrolases"/>
    <property type="match status" value="1"/>
</dbReference>
<dbReference type="PANTHER" id="PTHR10039:SF16">
    <property type="entry name" value="GPI INOSITOL-DEACYLASE"/>
    <property type="match status" value="1"/>
</dbReference>
<comment type="caution">
    <text evidence="7">The sequence shown here is derived from an EMBL/GenBank/DDBJ whole genome shotgun (WGS) entry which is preliminary data.</text>
</comment>
<dbReference type="Pfam" id="PF17111">
    <property type="entry name" value="PigL_N"/>
    <property type="match status" value="1"/>
</dbReference>
<feature type="domain" description="Azaphilone pigments biosynthesis cluster protein L N-terminal" evidence="4">
    <location>
        <begin position="1"/>
        <end position="189"/>
    </location>
</feature>
<name>A0A9W4USE7_9PLEO</name>
<dbReference type="SUPFAM" id="SSF48403">
    <property type="entry name" value="Ankyrin repeat"/>
    <property type="match status" value="1"/>
</dbReference>